<dbReference type="AlphaFoldDB" id="A0A2W4VYW6"/>
<evidence type="ECO:0000313" key="2">
    <source>
        <dbReference type="Proteomes" id="UP000249081"/>
    </source>
</evidence>
<dbReference type="Proteomes" id="UP000249081">
    <property type="component" value="Unassembled WGS sequence"/>
</dbReference>
<organism evidence="1 2">
    <name type="scientific">Shackletoniella antarctica</name>
    <dbReference type="NCBI Taxonomy" id="268115"/>
    <lineage>
        <taxon>Bacteria</taxon>
        <taxon>Bacillati</taxon>
        <taxon>Cyanobacteriota</taxon>
        <taxon>Cyanophyceae</taxon>
        <taxon>Oculatellales</taxon>
        <taxon>Oculatellaceae</taxon>
        <taxon>Shackletoniella</taxon>
    </lineage>
</organism>
<proteinExistence type="predicted"/>
<protein>
    <submittedName>
        <fullName evidence="1">Uncharacterized protein</fullName>
    </submittedName>
</protein>
<comment type="caution">
    <text evidence="1">The sequence shown here is derived from an EMBL/GenBank/DDBJ whole genome shotgun (WGS) entry which is preliminary data.</text>
</comment>
<sequence>MFNQPPGEGNLPDTFTLPTYQPDRLTHILLGDYAAVVEAINRMEVLRYCARVAWIEPIPTGRSGEYISVMTRRITPSDP</sequence>
<dbReference type="EMBL" id="QBMN01000189">
    <property type="protein sequence ID" value="PZO34929.1"/>
    <property type="molecule type" value="Genomic_DNA"/>
</dbReference>
<reference evidence="2" key="1">
    <citation type="submission" date="2018-04" db="EMBL/GenBank/DDBJ databases">
        <authorList>
            <person name="Cornet L."/>
        </authorList>
    </citation>
    <scope>NUCLEOTIDE SEQUENCE [LARGE SCALE GENOMIC DNA]</scope>
</reference>
<accession>A0A2W4VYW6</accession>
<evidence type="ECO:0000313" key="1">
    <source>
        <dbReference type="EMBL" id="PZO34929.1"/>
    </source>
</evidence>
<reference evidence="1 2" key="2">
    <citation type="submission" date="2018-06" db="EMBL/GenBank/DDBJ databases">
        <title>Metagenomic assembly of (sub)arctic Cyanobacteria and their associated microbiome from non-axenic cultures.</title>
        <authorList>
            <person name="Baurain D."/>
        </authorList>
    </citation>
    <scope>NUCLEOTIDE SEQUENCE [LARGE SCALE GENOMIC DNA]</scope>
    <source>
        <strain evidence="1">ULC041bin1</strain>
    </source>
</reference>
<gene>
    <name evidence="1" type="ORF">DCF17_19660</name>
</gene>
<name>A0A2W4VYW6_9CYAN</name>